<dbReference type="Proteomes" id="UP001595616">
    <property type="component" value="Unassembled WGS sequence"/>
</dbReference>
<protein>
    <submittedName>
        <fullName evidence="1">GrpB family protein</fullName>
    </submittedName>
</protein>
<organism evidence="1 2">
    <name type="scientific">Lacihabitans lacunae</name>
    <dbReference type="NCBI Taxonomy" id="1028214"/>
    <lineage>
        <taxon>Bacteria</taxon>
        <taxon>Pseudomonadati</taxon>
        <taxon>Bacteroidota</taxon>
        <taxon>Cytophagia</taxon>
        <taxon>Cytophagales</taxon>
        <taxon>Leadbetterellaceae</taxon>
        <taxon>Lacihabitans</taxon>
    </lineage>
</organism>
<dbReference type="InterPro" id="IPR007344">
    <property type="entry name" value="GrpB/CoaE"/>
</dbReference>
<comment type="caution">
    <text evidence="1">The sequence shown here is derived from an EMBL/GenBank/DDBJ whole genome shotgun (WGS) entry which is preliminary data.</text>
</comment>
<dbReference type="PANTHER" id="PTHR34822">
    <property type="entry name" value="GRPB DOMAIN PROTEIN (AFU_ORTHOLOGUE AFUA_1G01530)"/>
    <property type="match status" value="1"/>
</dbReference>
<dbReference type="Gene3D" id="3.30.460.10">
    <property type="entry name" value="Beta Polymerase, domain 2"/>
    <property type="match status" value="1"/>
</dbReference>
<gene>
    <name evidence="1" type="ORF">ACFOOI_12185</name>
</gene>
<dbReference type="RefSeq" id="WP_379838256.1">
    <property type="nucleotide sequence ID" value="NZ_JBHRYQ010000001.1"/>
</dbReference>
<dbReference type="InterPro" id="IPR043519">
    <property type="entry name" value="NT_sf"/>
</dbReference>
<dbReference type="EMBL" id="JBHRYQ010000001">
    <property type="protein sequence ID" value="MFC3811415.1"/>
    <property type="molecule type" value="Genomic_DNA"/>
</dbReference>
<reference evidence="2" key="1">
    <citation type="journal article" date="2019" name="Int. J. Syst. Evol. Microbiol.">
        <title>The Global Catalogue of Microorganisms (GCM) 10K type strain sequencing project: providing services to taxonomists for standard genome sequencing and annotation.</title>
        <authorList>
            <consortium name="The Broad Institute Genomics Platform"/>
            <consortium name="The Broad Institute Genome Sequencing Center for Infectious Disease"/>
            <person name="Wu L."/>
            <person name="Ma J."/>
        </authorList>
    </citation>
    <scope>NUCLEOTIDE SEQUENCE [LARGE SCALE GENOMIC DNA]</scope>
    <source>
        <strain evidence="2">CECT 7956</strain>
    </source>
</reference>
<evidence type="ECO:0000313" key="2">
    <source>
        <dbReference type="Proteomes" id="UP001595616"/>
    </source>
</evidence>
<sequence length="184" mass="21547">MLIKKYTADWVKDFEDLKHELEIGLHGINCQIEHIGSTSVPGLDAKAIIYLNIIYENQGDFEQIKEALIQNGYYHNGNQGLAQREVFKRTENQHHAVLDRITHHLYVCPVGSKALERHILSRDFLRKNEWARQKYQEMKYEIAEQAQQDKKTYATLKELHANTFIDAIIELEKSEQKTDKKPKN</sequence>
<name>A0ABV7YWP0_9BACT</name>
<accession>A0ABV7YWP0</accession>
<evidence type="ECO:0000313" key="1">
    <source>
        <dbReference type="EMBL" id="MFC3811415.1"/>
    </source>
</evidence>
<dbReference type="PANTHER" id="PTHR34822:SF1">
    <property type="entry name" value="GRPB FAMILY PROTEIN"/>
    <property type="match status" value="1"/>
</dbReference>
<dbReference type="SUPFAM" id="SSF81301">
    <property type="entry name" value="Nucleotidyltransferase"/>
    <property type="match status" value="1"/>
</dbReference>
<dbReference type="Pfam" id="PF04229">
    <property type="entry name" value="GrpB"/>
    <property type="match status" value="1"/>
</dbReference>
<proteinExistence type="predicted"/>
<keyword evidence="2" id="KW-1185">Reference proteome</keyword>